<dbReference type="PANTHER" id="PTHR47337:SF1">
    <property type="entry name" value="TETRATRICOPEPTIDE REPEAT (TPR)-LIKE SUPERFAMILY PROTEIN"/>
    <property type="match status" value="1"/>
</dbReference>
<evidence type="ECO:0000313" key="3">
    <source>
        <dbReference type="RefSeq" id="XP_009759170.1"/>
    </source>
</evidence>
<dbReference type="InterPro" id="IPR011990">
    <property type="entry name" value="TPR-like_helical_dom_sf"/>
</dbReference>
<reference evidence="3" key="2">
    <citation type="submission" date="2025-08" db="UniProtKB">
        <authorList>
            <consortium name="RefSeq"/>
        </authorList>
    </citation>
    <scope>IDENTIFICATION</scope>
    <source>
        <tissue evidence="3">Leaf</tissue>
    </source>
</reference>
<evidence type="ECO:0000259" key="1">
    <source>
        <dbReference type="PROSITE" id="PS50280"/>
    </source>
</evidence>
<dbReference type="InterPro" id="IPR001214">
    <property type="entry name" value="SET_dom"/>
</dbReference>
<keyword evidence="2" id="KW-1185">Reference proteome</keyword>
<dbReference type="OrthoDB" id="1926212at2759"/>
<dbReference type="STRING" id="4096.A0A1U7VBH1"/>
<dbReference type="Gene3D" id="2.170.270.10">
    <property type="entry name" value="SET domain"/>
    <property type="match status" value="1"/>
</dbReference>
<organism evidence="2 3">
    <name type="scientific">Nicotiana sylvestris</name>
    <name type="common">Wood tobacco</name>
    <name type="synonym">South American tobacco</name>
    <dbReference type="NCBI Taxonomy" id="4096"/>
    <lineage>
        <taxon>Eukaryota</taxon>
        <taxon>Viridiplantae</taxon>
        <taxon>Streptophyta</taxon>
        <taxon>Embryophyta</taxon>
        <taxon>Tracheophyta</taxon>
        <taxon>Spermatophyta</taxon>
        <taxon>Magnoliopsida</taxon>
        <taxon>eudicotyledons</taxon>
        <taxon>Gunneridae</taxon>
        <taxon>Pentapetalae</taxon>
        <taxon>asterids</taxon>
        <taxon>lamiids</taxon>
        <taxon>Solanales</taxon>
        <taxon>Solanaceae</taxon>
        <taxon>Nicotianoideae</taxon>
        <taxon>Nicotianeae</taxon>
        <taxon>Nicotiana</taxon>
    </lineage>
</organism>
<dbReference type="AlphaFoldDB" id="A0A1U7VBH1"/>
<dbReference type="RefSeq" id="XP_009759170.1">
    <property type="nucleotide sequence ID" value="XM_009760868.1"/>
</dbReference>
<dbReference type="PROSITE" id="PS50280">
    <property type="entry name" value="SET"/>
    <property type="match status" value="1"/>
</dbReference>
<proteinExistence type="predicted"/>
<sequence length="795" mass="88496">MEKLKSAVPEALKQEIWKSTPTELPSTCSSLLDFFHHLPQFHQMVKDLTDPAMALCCKDQSAALEAKLKGNECFSKGDYPNALLSYSQALRHAPVDIDDMEKNPVAVLYVNRASALQKMGLLLECLRDCSRALRVSPHYAKAWFRRGKANISLGKFEDAIRDLNISLKAEISSSGKRQIEAELNIALDKNKGMGSSGKKRNQNLSEVPDEPDQVKLRCLFKKTKGRGMFCVDDVSEASLVHKEDPYAAIVLKKCRETHCHFCFNELPADAISCLSCSIPLYCSDQCQLQAGGQKFDRSFTSFKVLEGLPDDLQNYISDVVAGNNSTLETGHIAEHRHECLGFHWPLILPSEVVLAGRILVKVIEQKKHANVVSNLIGILDLSHNYPQLPPESKLEMHIYSVILVHCLQHFYTTELPISGIMISKLVILLSQIQVNSMAVVRVQAPEVRGPVYEPGNALTSSLEQVKVGQAVYVAGSLFNHSCRPNIHAYFLSRTLYVQATEYILAGSELELSYGPQVGQWDCKYRQQLLGDRYSFTCQCTGCSELNVSDLVINAYRCTKPNCLGVILDSTIARYEKQKLKLLLDAPAVYSSSLHKQIEKLKGANINEVARCIFQSDYKLEPQNCLVCGSYRDLEASCAATSQVDSCCKRLQDAIASNEVPNNILQDALRCTDLLRTILHPFNKRIAEVEDNLSQAFCLVGELQAALDHCKASIQILENLYDPNHIAIGNELIKLASLQISVGDSAASDSMSKITTIFSRYYGSHADDIYPFLRHLKASQDVDKRVAFHPVESSKN</sequence>
<dbReference type="Gene3D" id="1.25.40.10">
    <property type="entry name" value="Tetratricopeptide repeat domain"/>
    <property type="match status" value="2"/>
</dbReference>
<dbReference type="PANTHER" id="PTHR47337">
    <property type="entry name" value="TETRATRICOPEPTIDE REPEAT (TPR)-LIKE SUPERFAMILY PROTEIN"/>
    <property type="match status" value="1"/>
</dbReference>
<dbReference type="SUPFAM" id="SSF82199">
    <property type="entry name" value="SET domain"/>
    <property type="match status" value="1"/>
</dbReference>
<dbReference type="Proteomes" id="UP000189701">
    <property type="component" value="Unplaced"/>
</dbReference>
<reference evidence="2" key="1">
    <citation type="journal article" date="2013" name="Genome Biol.">
        <title>Reference genomes and transcriptomes of Nicotiana sylvestris and Nicotiana tomentosiformis.</title>
        <authorList>
            <person name="Sierro N."/>
            <person name="Battey J.N."/>
            <person name="Ouadi S."/>
            <person name="Bovet L."/>
            <person name="Goepfert S."/>
            <person name="Bakaher N."/>
            <person name="Peitsch M.C."/>
            <person name="Ivanov N.V."/>
        </authorList>
    </citation>
    <scope>NUCLEOTIDE SEQUENCE [LARGE SCALE GENOMIC DNA]</scope>
</reference>
<evidence type="ECO:0000313" key="2">
    <source>
        <dbReference type="Proteomes" id="UP000189701"/>
    </source>
</evidence>
<protein>
    <submittedName>
        <fullName evidence="3">Uncharacterized protein LOC104211758 isoform X1</fullName>
    </submittedName>
</protein>
<name>A0A1U7VBH1_NICSY</name>
<accession>A0A1U7VBH1</accession>
<dbReference type="SMART" id="SM00028">
    <property type="entry name" value="TPR"/>
    <property type="match status" value="4"/>
</dbReference>
<feature type="domain" description="SET" evidence="1">
    <location>
        <begin position="212"/>
        <end position="514"/>
    </location>
</feature>
<gene>
    <name evidence="3" type="primary">LOC104211758</name>
</gene>
<dbReference type="InterPro" id="IPR019734">
    <property type="entry name" value="TPR_rpt"/>
</dbReference>
<dbReference type="InterPro" id="IPR046341">
    <property type="entry name" value="SET_dom_sf"/>
</dbReference>
<dbReference type="Pfam" id="PF00856">
    <property type="entry name" value="SET"/>
    <property type="match status" value="1"/>
</dbReference>
<dbReference type="eggNOG" id="KOG2084">
    <property type="taxonomic scope" value="Eukaryota"/>
</dbReference>
<dbReference type="SUPFAM" id="SSF48452">
    <property type="entry name" value="TPR-like"/>
    <property type="match status" value="1"/>
</dbReference>